<reference evidence="6 7" key="1">
    <citation type="submission" date="2022-06" db="EMBL/GenBank/DDBJ databases">
        <title>Whole-genome of Asaia lannensis strain LMG 27011T.</title>
        <authorList>
            <person name="Sombolestani A."/>
        </authorList>
    </citation>
    <scope>NUCLEOTIDE SEQUENCE [LARGE SCALE GENOMIC DNA]</scope>
    <source>
        <strain evidence="6 7">NBRC 102526</strain>
    </source>
</reference>
<dbReference type="InterPro" id="IPR002509">
    <property type="entry name" value="NODB_dom"/>
</dbReference>
<keyword evidence="7" id="KW-1185">Reference proteome</keyword>
<evidence type="ECO:0000256" key="3">
    <source>
        <dbReference type="ARBA" id="ARBA00020071"/>
    </source>
</evidence>
<dbReference type="InterPro" id="IPR050248">
    <property type="entry name" value="Polysacc_deacetylase_ArnD"/>
</dbReference>
<dbReference type="RefSeq" id="WP_252848405.1">
    <property type="nucleotide sequence ID" value="NZ_BAPW01000034.1"/>
</dbReference>
<organism evidence="6 7">
    <name type="scientific">Asaia lannensis NBRC 102526</name>
    <dbReference type="NCBI Taxonomy" id="1307926"/>
    <lineage>
        <taxon>Bacteria</taxon>
        <taxon>Pseudomonadati</taxon>
        <taxon>Pseudomonadota</taxon>
        <taxon>Alphaproteobacteria</taxon>
        <taxon>Acetobacterales</taxon>
        <taxon>Acetobacteraceae</taxon>
        <taxon>Asaia</taxon>
    </lineage>
</organism>
<proteinExistence type="inferred from homology"/>
<evidence type="ECO:0000313" key="6">
    <source>
        <dbReference type="EMBL" id="MCO6158835.1"/>
    </source>
</evidence>
<sequence length="307" mass="34277">MPSASAKAEVAPHDVALTFDDLPYVTRDTLSPSEAQDAAVKANDAILAVLRQEGIAVMAFVNESKVEALGSVGPQILSQWNQAPLQLANHGYHHFDSNKLSLQEIEAEIVRGEATIRPMAEKAGRQLEFFRFPYNHAGNTEARRRALSGILHRHGYRLAATTIDVEDYIFNDAYECALSRHRHDDASRVVRAYLDYIRIEVPYYRALDAKVMGHEIPEIMLLHSNALNAAVLPAVIAIFKADHTRFISLADAQSDSAYAYEPKTATAYGPMWGYRWANERHIPVDGSLEKEAPQWVVSYCDQSGRAR</sequence>
<accession>A0ABT1CD99</accession>
<evidence type="ECO:0000256" key="1">
    <source>
        <dbReference type="ARBA" id="ARBA00003236"/>
    </source>
</evidence>
<comment type="similarity">
    <text evidence="2">Belongs to the polysaccharide deacetylase family.</text>
</comment>
<comment type="caution">
    <text evidence="6">The sequence shown here is derived from an EMBL/GenBank/DDBJ whole genome shotgun (WGS) entry which is preliminary data.</text>
</comment>
<name>A0ABT1CD99_9PROT</name>
<evidence type="ECO:0000313" key="7">
    <source>
        <dbReference type="Proteomes" id="UP001523401"/>
    </source>
</evidence>
<gene>
    <name evidence="6" type="ORF">NF685_02170</name>
</gene>
<dbReference type="PANTHER" id="PTHR10587">
    <property type="entry name" value="GLYCOSYL TRANSFERASE-RELATED"/>
    <property type="match status" value="1"/>
</dbReference>
<dbReference type="EMBL" id="JAMXQU010000001">
    <property type="protein sequence ID" value="MCO6158835.1"/>
    <property type="molecule type" value="Genomic_DNA"/>
</dbReference>
<feature type="domain" description="NodB homology" evidence="5">
    <location>
        <begin position="10"/>
        <end position="137"/>
    </location>
</feature>
<dbReference type="Pfam" id="PF01522">
    <property type="entry name" value="Polysacc_deac_1"/>
    <property type="match status" value="1"/>
</dbReference>
<evidence type="ECO:0000259" key="5">
    <source>
        <dbReference type="Pfam" id="PF01522"/>
    </source>
</evidence>
<dbReference type="Proteomes" id="UP001523401">
    <property type="component" value="Unassembled WGS sequence"/>
</dbReference>
<dbReference type="Gene3D" id="3.20.20.370">
    <property type="entry name" value="Glycoside hydrolase/deacetylase"/>
    <property type="match status" value="1"/>
</dbReference>
<dbReference type="InterPro" id="IPR011330">
    <property type="entry name" value="Glyco_hydro/deAcase_b/a-brl"/>
</dbReference>
<dbReference type="SUPFAM" id="SSF88713">
    <property type="entry name" value="Glycoside hydrolase/deacetylase"/>
    <property type="match status" value="1"/>
</dbReference>
<evidence type="ECO:0000256" key="4">
    <source>
        <dbReference type="ARBA" id="ARBA00032976"/>
    </source>
</evidence>
<protein>
    <recommendedName>
        <fullName evidence="3">Chitooligosaccharide deacetylase</fullName>
    </recommendedName>
    <alternativeName>
        <fullName evidence="4">Nodulation protein B</fullName>
    </alternativeName>
</protein>
<comment type="function">
    <text evidence="1">Is involved in generating a small heat-stable compound (Nod), an acylated oligomer of N-acetylglucosamine, that stimulates mitosis in various plant protoplasts.</text>
</comment>
<evidence type="ECO:0000256" key="2">
    <source>
        <dbReference type="ARBA" id="ARBA00010973"/>
    </source>
</evidence>